<dbReference type="EMBL" id="VEVO01000020">
    <property type="protein sequence ID" value="KAF0025788.1"/>
    <property type="molecule type" value="Genomic_DNA"/>
</dbReference>
<accession>A0A6A4S0X7</accession>
<name>A0A6A4S0X7_SCOMX</name>
<evidence type="ECO:0000259" key="4">
    <source>
        <dbReference type="PROSITE" id="PS50871"/>
    </source>
</evidence>
<reference evidence="5 6" key="1">
    <citation type="submission" date="2019-06" db="EMBL/GenBank/DDBJ databases">
        <title>Draft genomes of female and male turbot (Scophthalmus maximus).</title>
        <authorList>
            <person name="Xu H."/>
            <person name="Xu X.-W."/>
            <person name="Shao C."/>
            <person name="Chen S."/>
        </authorList>
    </citation>
    <scope>NUCLEOTIDE SEQUENCE [LARGE SCALE GENOMIC DNA]</scope>
    <source>
        <strain evidence="5">Ysfricsl-2016a</strain>
        <tissue evidence="5">Blood</tissue>
    </source>
</reference>
<dbReference type="AlphaFoldDB" id="A0A6A4S0X7"/>
<dbReference type="InterPro" id="IPR008983">
    <property type="entry name" value="Tumour_necrosis_fac-like_dom"/>
</dbReference>
<dbReference type="GO" id="GO:0005576">
    <property type="term" value="C:extracellular region"/>
    <property type="evidence" value="ECO:0007669"/>
    <property type="project" value="UniProtKB-SubCell"/>
</dbReference>
<protein>
    <recommendedName>
        <fullName evidence="4">C1q domain-containing protein</fullName>
    </recommendedName>
</protein>
<comment type="subcellular location">
    <subcellularLocation>
        <location evidence="1">Secreted</location>
    </subcellularLocation>
</comment>
<dbReference type="SMART" id="SM00110">
    <property type="entry name" value="C1Q"/>
    <property type="match status" value="1"/>
</dbReference>
<evidence type="ECO:0000256" key="2">
    <source>
        <dbReference type="ARBA" id="ARBA00022525"/>
    </source>
</evidence>
<proteinExistence type="predicted"/>
<evidence type="ECO:0000313" key="6">
    <source>
        <dbReference type="Proteomes" id="UP000438429"/>
    </source>
</evidence>
<evidence type="ECO:0000256" key="3">
    <source>
        <dbReference type="ARBA" id="ARBA00022729"/>
    </source>
</evidence>
<keyword evidence="3" id="KW-0732">Signal</keyword>
<comment type="caution">
    <text evidence="5">The sequence shown here is derived from an EMBL/GenBank/DDBJ whole genome shotgun (WGS) entry which is preliminary data.</text>
</comment>
<dbReference type="Proteomes" id="UP000438429">
    <property type="component" value="Unassembled WGS sequence"/>
</dbReference>
<feature type="domain" description="C1q" evidence="4">
    <location>
        <begin position="40"/>
        <end position="174"/>
    </location>
</feature>
<dbReference type="InterPro" id="IPR001073">
    <property type="entry name" value="C1q_dom"/>
</dbReference>
<evidence type="ECO:0000313" key="5">
    <source>
        <dbReference type="EMBL" id="KAF0025788.1"/>
    </source>
</evidence>
<dbReference type="PROSITE" id="PS50871">
    <property type="entry name" value="C1Q"/>
    <property type="match status" value="1"/>
</dbReference>
<dbReference type="Gene3D" id="2.60.120.40">
    <property type="match status" value="1"/>
</dbReference>
<evidence type="ECO:0000256" key="1">
    <source>
        <dbReference type="ARBA" id="ARBA00004613"/>
    </source>
</evidence>
<dbReference type="Pfam" id="PF00386">
    <property type="entry name" value="C1q"/>
    <property type="match status" value="1"/>
</dbReference>
<gene>
    <name evidence="5" type="ORF">F2P81_022669</name>
</gene>
<sequence length="174" mass="19278">MLSCVCLLRRQHSVLVQSAQFSLFSVLLQLCDDISLRGSVSHRQVHFFASYPGQLVGKVNRIKYSKVLVNMGRAFSSRTGVFRAPVKGVYQFFFSTQTSNAGLQTDLWLVVNGYWVAVSRTRVPRPATVGGLTTYMTFLRRGAVVYVTHNCGRSWANAASTTITFGGSLLAQMK</sequence>
<dbReference type="PANTHER" id="PTHR22923">
    <property type="entry name" value="CEREBELLIN-RELATED"/>
    <property type="match status" value="1"/>
</dbReference>
<dbReference type="SUPFAM" id="SSF49842">
    <property type="entry name" value="TNF-like"/>
    <property type="match status" value="1"/>
</dbReference>
<dbReference type="PANTHER" id="PTHR22923:SF116">
    <property type="entry name" value="C1Q DOMAIN-CONTAINING PROTEIN"/>
    <property type="match status" value="1"/>
</dbReference>
<organism evidence="5 6">
    <name type="scientific">Scophthalmus maximus</name>
    <name type="common">Turbot</name>
    <name type="synonym">Psetta maxima</name>
    <dbReference type="NCBI Taxonomy" id="52904"/>
    <lineage>
        <taxon>Eukaryota</taxon>
        <taxon>Metazoa</taxon>
        <taxon>Chordata</taxon>
        <taxon>Craniata</taxon>
        <taxon>Vertebrata</taxon>
        <taxon>Euteleostomi</taxon>
        <taxon>Actinopterygii</taxon>
        <taxon>Neopterygii</taxon>
        <taxon>Teleostei</taxon>
        <taxon>Neoteleostei</taxon>
        <taxon>Acanthomorphata</taxon>
        <taxon>Carangaria</taxon>
        <taxon>Pleuronectiformes</taxon>
        <taxon>Pleuronectoidei</taxon>
        <taxon>Scophthalmidae</taxon>
        <taxon>Scophthalmus</taxon>
    </lineage>
</organism>
<keyword evidence="2" id="KW-0964">Secreted</keyword>
<dbReference type="InterPro" id="IPR050822">
    <property type="entry name" value="Cerebellin_Synaptic_Org"/>
</dbReference>